<evidence type="ECO:0000313" key="3">
    <source>
        <dbReference type="EMBL" id="KAK3749436.1"/>
    </source>
</evidence>
<evidence type="ECO:0000256" key="1">
    <source>
        <dbReference type="SAM" id="Coils"/>
    </source>
</evidence>
<sequence length="284" mass="30444">MEKNCCPCLELSARDGLGVENRSLGQPSLRPPVQTHLGLDGRAGGLGRDEFAVGWSVMLLTDPLKHVHQTMQEQRNVDLVKVSYAETAPSNQDLTPRKVHLESRDNPFLPGGELSKEAEDLLSRATIIRDNFYLNEEEKRVLLEQQKQQEEELQQQQQKKTAKHVQIVDHQDGEVTSAQPQAVEERVCVAVAANSVSAVPTTSNGDGGAHLENGRRAGEQGAPTVGAADVSVTIPGNDGTGQASSPLPPDGPGGSNSHSGPGPDGLNVQDSDKKKPRNKCCSVM</sequence>
<organism evidence="3 4">
    <name type="scientific">Elysia crispata</name>
    <name type="common">lettuce slug</name>
    <dbReference type="NCBI Taxonomy" id="231223"/>
    <lineage>
        <taxon>Eukaryota</taxon>
        <taxon>Metazoa</taxon>
        <taxon>Spiralia</taxon>
        <taxon>Lophotrochozoa</taxon>
        <taxon>Mollusca</taxon>
        <taxon>Gastropoda</taxon>
        <taxon>Heterobranchia</taxon>
        <taxon>Euthyneura</taxon>
        <taxon>Panpulmonata</taxon>
        <taxon>Sacoglossa</taxon>
        <taxon>Placobranchoidea</taxon>
        <taxon>Plakobranchidae</taxon>
        <taxon>Elysia</taxon>
    </lineage>
</organism>
<evidence type="ECO:0000256" key="2">
    <source>
        <dbReference type="SAM" id="MobiDB-lite"/>
    </source>
</evidence>
<accession>A0AAE0YL11</accession>
<keyword evidence="1" id="KW-0175">Coiled coil</keyword>
<dbReference type="EMBL" id="JAWDGP010005939">
    <property type="protein sequence ID" value="KAK3749436.1"/>
    <property type="molecule type" value="Genomic_DNA"/>
</dbReference>
<feature type="region of interest" description="Disordered" evidence="2">
    <location>
        <begin position="198"/>
        <end position="284"/>
    </location>
</feature>
<keyword evidence="4" id="KW-1185">Reference proteome</keyword>
<protein>
    <submittedName>
        <fullName evidence="3">Uncharacterized protein</fullName>
    </submittedName>
</protein>
<proteinExistence type="predicted"/>
<feature type="coiled-coil region" evidence="1">
    <location>
        <begin position="133"/>
        <end position="163"/>
    </location>
</feature>
<name>A0AAE0YL11_9GAST</name>
<dbReference type="Proteomes" id="UP001283361">
    <property type="component" value="Unassembled WGS sequence"/>
</dbReference>
<comment type="caution">
    <text evidence="3">The sequence shown here is derived from an EMBL/GenBank/DDBJ whole genome shotgun (WGS) entry which is preliminary data.</text>
</comment>
<feature type="compositionally biased region" description="Low complexity" evidence="2">
    <location>
        <begin position="255"/>
        <end position="265"/>
    </location>
</feature>
<evidence type="ECO:0000313" key="4">
    <source>
        <dbReference type="Proteomes" id="UP001283361"/>
    </source>
</evidence>
<gene>
    <name evidence="3" type="ORF">RRG08_003284</name>
</gene>
<dbReference type="AlphaFoldDB" id="A0AAE0YL11"/>
<reference evidence="3" key="1">
    <citation type="journal article" date="2023" name="G3 (Bethesda)">
        <title>A reference genome for the long-term kleptoplast-retaining sea slug Elysia crispata morphotype clarki.</title>
        <authorList>
            <person name="Eastman K.E."/>
            <person name="Pendleton A.L."/>
            <person name="Shaikh M.A."/>
            <person name="Suttiyut T."/>
            <person name="Ogas R."/>
            <person name="Tomko P."/>
            <person name="Gavelis G."/>
            <person name="Widhalm J.R."/>
            <person name="Wisecaver J.H."/>
        </authorList>
    </citation>
    <scope>NUCLEOTIDE SEQUENCE</scope>
    <source>
        <strain evidence="3">ECLA1</strain>
    </source>
</reference>